<organism evidence="4">
    <name type="scientific">mine drainage metagenome</name>
    <dbReference type="NCBI Taxonomy" id="410659"/>
    <lineage>
        <taxon>unclassified sequences</taxon>
        <taxon>metagenomes</taxon>
        <taxon>ecological metagenomes</taxon>
    </lineage>
</organism>
<dbReference type="GO" id="GO:0043798">
    <property type="term" value="F:glycerate 2-kinase activity"/>
    <property type="evidence" value="ECO:0007669"/>
    <property type="project" value="UniProtKB-EC"/>
</dbReference>
<dbReference type="Pfam" id="PF02595">
    <property type="entry name" value="Gly_kinase"/>
    <property type="match status" value="1"/>
</dbReference>
<dbReference type="PIRSF" id="PIRSF006078">
    <property type="entry name" value="GlxK"/>
    <property type="match status" value="1"/>
</dbReference>
<proteinExistence type="inferred from homology"/>
<reference evidence="4" key="1">
    <citation type="submission" date="2016-10" db="EMBL/GenBank/DDBJ databases">
        <title>Sequence of Gallionella enrichment culture.</title>
        <authorList>
            <person name="Poehlein A."/>
            <person name="Muehling M."/>
            <person name="Daniel R."/>
        </authorList>
    </citation>
    <scope>NUCLEOTIDE SEQUENCE</scope>
</reference>
<protein>
    <submittedName>
        <fullName evidence="4">Glycerate 2-kinase</fullName>
        <ecNumber evidence="4">2.7.1.165</ecNumber>
    </submittedName>
</protein>
<evidence type="ECO:0000313" key="4">
    <source>
        <dbReference type="EMBL" id="OIQ98796.1"/>
    </source>
</evidence>
<dbReference type="InterPro" id="IPR018193">
    <property type="entry name" value="Glyc_kinase_flavodox-like_fold"/>
</dbReference>
<dbReference type="PANTHER" id="PTHR21599">
    <property type="entry name" value="GLYCERATE KINASE"/>
    <property type="match status" value="1"/>
</dbReference>
<dbReference type="SUPFAM" id="SSF110738">
    <property type="entry name" value="Glycerate kinase I"/>
    <property type="match status" value="1"/>
</dbReference>
<dbReference type="InterPro" id="IPR036129">
    <property type="entry name" value="Glycerate_kinase_sf"/>
</dbReference>
<accession>A0A1J5S3H5</accession>
<evidence type="ECO:0000256" key="2">
    <source>
        <dbReference type="ARBA" id="ARBA00022679"/>
    </source>
</evidence>
<dbReference type="Gene3D" id="3.90.1510.10">
    <property type="entry name" value="Glycerate kinase, domain 2"/>
    <property type="match status" value="1"/>
</dbReference>
<keyword evidence="3 4" id="KW-0418">Kinase</keyword>
<gene>
    <name evidence="4" type="primary">garK</name>
    <name evidence="4" type="ORF">GALL_191620</name>
</gene>
<dbReference type="EMBL" id="MLJW01000114">
    <property type="protein sequence ID" value="OIQ98796.1"/>
    <property type="molecule type" value="Genomic_DNA"/>
</dbReference>
<dbReference type="Gene3D" id="3.40.50.10350">
    <property type="entry name" value="Glycerate kinase, domain 1"/>
    <property type="match status" value="1"/>
</dbReference>
<comment type="similarity">
    <text evidence="1">Belongs to the glycerate kinase type-1 family.</text>
</comment>
<dbReference type="GO" id="GO:0031388">
    <property type="term" value="P:organic acid phosphorylation"/>
    <property type="evidence" value="ECO:0007669"/>
    <property type="project" value="InterPro"/>
</dbReference>
<dbReference type="GO" id="GO:0008887">
    <property type="term" value="F:glycerate kinase activity"/>
    <property type="evidence" value="ECO:0007669"/>
    <property type="project" value="InterPro"/>
</dbReference>
<dbReference type="InterPro" id="IPR004381">
    <property type="entry name" value="Glycerate_kinase"/>
</dbReference>
<evidence type="ECO:0000256" key="1">
    <source>
        <dbReference type="ARBA" id="ARBA00006284"/>
    </source>
</evidence>
<dbReference type="AlphaFoldDB" id="A0A1J5S3H5"/>
<dbReference type="NCBIfam" id="TIGR00045">
    <property type="entry name" value="glycerate kinase"/>
    <property type="match status" value="1"/>
</dbReference>
<dbReference type="InterPro" id="IPR018197">
    <property type="entry name" value="Glycerate_kinase_RE-like"/>
</dbReference>
<dbReference type="PANTHER" id="PTHR21599:SF0">
    <property type="entry name" value="GLYCERATE KINASE"/>
    <property type="match status" value="1"/>
</dbReference>
<keyword evidence="2 4" id="KW-0808">Transferase</keyword>
<comment type="caution">
    <text evidence="4">The sequence shown here is derived from an EMBL/GenBank/DDBJ whole genome shotgun (WGS) entry which is preliminary data.</text>
</comment>
<evidence type="ECO:0000256" key="3">
    <source>
        <dbReference type="ARBA" id="ARBA00022777"/>
    </source>
</evidence>
<name>A0A1J5S3H5_9ZZZZ</name>
<sequence>MERITKRMVEIHARDEPGIAGRAGKQLGSALRMNALRSPRQASGPRPPRRVLVVPDKFRGTLTSVQAARAIARGLRRVWPEAEITECGLADGGEGFARLLTRATGGVWHRARTVDAWDEPCEAGWGLLGDETTAVLDLASASGLQQLPASKRRPLRTSTYGTGLVLRRVLASGVRTVIVGLGGSATNDGGLGVAAALGWCFLDRTGAPVALNGGGLTELARVVPSSQPVRARIIAATDVANPLFGANGAAFQFAPQKGAIRAEVRVLDAGLRRLARIVARDLGLRHETDPGAGAAGGCGYGFMTFLGAKLEPGFNVFSRLTGLAGKVAAHDLMVTGEGCLDETTLAGKGPWRVALLARRLRRPVWGVFGRTTIAEPPAPFARMAALLAGPHAFPPQMPTRAHAARLADAAAALARSAG</sequence>
<dbReference type="EC" id="2.7.1.165" evidence="4"/>